<dbReference type="AlphaFoldDB" id="A0A919F7V3"/>
<keyword evidence="7" id="KW-0812">Transmembrane</keyword>
<dbReference type="RefSeq" id="WP_434029244.1">
    <property type="nucleotide sequence ID" value="NZ_BNBA01000013.1"/>
</dbReference>
<dbReference type="GO" id="GO:0009247">
    <property type="term" value="P:glycolipid biosynthetic process"/>
    <property type="evidence" value="ECO:0007669"/>
    <property type="project" value="UniProtKB-ARBA"/>
</dbReference>
<keyword evidence="5 7" id="KW-0472">Membrane</keyword>
<gene>
    <name evidence="8" type="ORF">GCM10009090_19170</name>
</gene>
<keyword evidence="9" id="KW-1185">Reference proteome</keyword>
<dbReference type="CDD" id="cd07984">
    <property type="entry name" value="LPLAT_LABLAT-like"/>
    <property type="match status" value="1"/>
</dbReference>
<reference evidence="8" key="1">
    <citation type="journal article" date="2014" name="Int. J. Syst. Evol. Microbiol.">
        <title>Complete genome sequence of Corynebacterium casei LMG S-19264T (=DSM 44701T), isolated from a smear-ripened cheese.</title>
        <authorList>
            <consortium name="US DOE Joint Genome Institute (JGI-PGF)"/>
            <person name="Walter F."/>
            <person name="Albersmeier A."/>
            <person name="Kalinowski J."/>
            <person name="Ruckert C."/>
        </authorList>
    </citation>
    <scope>NUCLEOTIDE SEQUENCE</scope>
    <source>
        <strain evidence="8">JCM 13306</strain>
    </source>
</reference>
<dbReference type="GO" id="GO:0016746">
    <property type="term" value="F:acyltransferase activity"/>
    <property type="evidence" value="ECO:0007669"/>
    <property type="project" value="UniProtKB-KW"/>
</dbReference>
<keyword evidence="3" id="KW-0997">Cell inner membrane</keyword>
<keyword evidence="2" id="KW-1003">Cell membrane</keyword>
<accession>A0A919F7V3</accession>
<dbReference type="InterPro" id="IPR014548">
    <property type="entry name" value="Ac_Trasf"/>
</dbReference>
<protein>
    <submittedName>
        <fullName evidence="8">Acyltransferase</fullName>
    </submittedName>
</protein>
<evidence type="ECO:0000256" key="1">
    <source>
        <dbReference type="ARBA" id="ARBA00004533"/>
    </source>
</evidence>
<comment type="subcellular location">
    <subcellularLocation>
        <location evidence="1">Cell inner membrane</location>
    </subcellularLocation>
</comment>
<reference evidence="8" key="2">
    <citation type="submission" date="2020-09" db="EMBL/GenBank/DDBJ databases">
        <authorList>
            <person name="Sun Q."/>
            <person name="Ohkuma M."/>
        </authorList>
    </citation>
    <scope>NUCLEOTIDE SEQUENCE</scope>
    <source>
        <strain evidence="8">JCM 13306</strain>
    </source>
</reference>
<dbReference type="InterPro" id="IPR004960">
    <property type="entry name" value="LipA_acyltrans"/>
</dbReference>
<dbReference type="Pfam" id="PF03279">
    <property type="entry name" value="Lip_A_acyltrans"/>
    <property type="match status" value="1"/>
</dbReference>
<sequence>MSGDWKQRPEGGGRFAIGLIVAIARRCGRRATRLLLYPITAYFLLVRGPERAASRAYLARALGRPATLADVARHIHTFASTILDRVFLLGGRTDLFDIDVRGAETLLDALARGRGVLLVGSHLGSFDALRVLKRLRGDIALRVVLDRKHNPAISQALDALDPALAAGIIDAGQDGASVALAIKQAVDEGALVAMLADRAQPGEPALWLPFLGKAAPLPTTPWLIAATLGVPVMLAFGVYRGGNRYELSFEPFCDALSLPRERRAERLAEVMRRYAGVLQARALDAPFNWFNFYDYWQDDGSTDAPPVHADADLRRRTAARRSG</sequence>
<evidence type="ECO:0000256" key="5">
    <source>
        <dbReference type="ARBA" id="ARBA00023136"/>
    </source>
</evidence>
<evidence type="ECO:0000313" key="9">
    <source>
        <dbReference type="Proteomes" id="UP000623958"/>
    </source>
</evidence>
<proteinExistence type="predicted"/>
<keyword evidence="7" id="KW-1133">Transmembrane helix</keyword>
<dbReference type="PANTHER" id="PTHR30606:SF9">
    <property type="entry name" value="LIPID A BIOSYNTHESIS LAUROYLTRANSFERASE"/>
    <property type="match status" value="1"/>
</dbReference>
<evidence type="ECO:0000313" key="8">
    <source>
        <dbReference type="EMBL" id="GHH53600.1"/>
    </source>
</evidence>
<dbReference type="PANTHER" id="PTHR30606">
    <property type="entry name" value="LIPID A BIOSYNTHESIS LAUROYL ACYLTRANSFERASE"/>
    <property type="match status" value="1"/>
</dbReference>
<name>A0A919F7V3_9XANT</name>
<comment type="caution">
    <text evidence="8">The sequence shown here is derived from an EMBL/GenBank/DDBJ whole genome shotgun (WGS) entry which is preliminary data.</text>
</comment>
<feature type="transmembrane region" description="Helical" evidence="7">
    <location>
        <begin position="222"/>
        <end position="239"/>
    </location>
</feature>
<evidence type="ECO:0000256" key="6">
    <source>
        <dbReference type="ARBA" id="ARBA00023315"/>
    </source>
</evidence>
<dbReference type="PIRSF" id="PIRSF028561">
    <property type="entry name" value="Ac_Trasf"/>
    <property type="match status" value="1"/>
</dbReference>
<dbReference type="EMBL" id="BNBA01000013">
    <property type="protein sequence ID" value="GHH53600.1"/>
    <property type="molecule type" value="Genomic_DNA"/>
</dbReference>
<evidence type="ECO:0000256" key="3">
    <source>
        <dbReference type="ARBA" id="ARBA00022519"/>
    </source>
</evidence>
<organism evidence="8 9">
    <name type="scientific">Xanthomonas boreopolis</name>
    <dbReference type="NCBI Taxonomy" id="86183"/>
    <lineage>
        <taxon>Bacteria</taxon>
        <taxon>Pseudomonadati</taxon>
        <taxon>Pseudomonadota</taxon>
        <taxon>Gammaproteobacteria</taxon>
        <taxon>Lysobacterales</taxon>
        <taxon>Lysobacteraceae</taxon>
        <taxon>Xanthomonas</taxon>
    </lineage>
</organism>
<keyword evidence="6 8" id="KW-0012">Acyltransferase</keyword>
<dbReference type="GO" id="GO:0005886">
    <property type="term" value="C:plasma membrane"/>
    <property type="evidence" value="ECO:0007669"/>
    <property type="project" value="UniProtKB-SubCell"/>
</dbReference>
<evidence type="ECO:0000256" key="7">
    <source>
        <dbReference type="SAM" id="Phobius"/>
    </source>
</evidence>
<evidence type="ECO:0000256" key="4">
    <source>
        <dbReference type="ARBA" id="ARBA00022679"/>
    </source>
</evidence>
<keyword evidence="4" id="KW-0808">Transferase</keyword>
<evidence type="ECO:0000256" key="2">
    <source>
        <dbReference type="ARBA" id="ARBA00022475"/>
    </source>
</evidence>
<dbReference type="Proteomes" id="UP000623958">
    <property type="component" value="Unassembled WGS sequence"/>
</dbReference>